<dbReference type="Gene3D" id="1.10.30.50">
    <property type="match status" value="1"/>
</dbReference>
<dbReference type="EMBL" id="MN740489">
    <property type="protein sequence ID" value="QHU29399.1"/>
    <property type="molecule type" value="Genomic_DNA"/>
</dbReference>
<protein>
    <recommendedName>
        <fullName evidence="2">HNH endonuclease 5 domain-containing protein</fullName>
    </recommendedName>
</protein>
<dbReference type="CDD" id="cd00085">
    <property type="entry name" value="HNHc"/>
    <property type="match status" value="1"/>
</dbReference>
<organism evidence="3">
    <name type="scientific">viral metagenome</name>
    <dbReference type="NCBI Taxonomy" id="1070528"/>
    <lineage>
        <taxon>unclassified sequences</taxon>
        <taxon>metagenomes</taxon>
        <taxon>organismal metagenomes</taxon>
    </lineage>
</organism>
<accession>A0A6C0LEM3</accession>
<evidence type="ECO:0000313" key="3">
    <source>
        <dbReference type="EMBL" id="QHU29399.1"/>
    </source>
</evidence>
<dbReference type="Pfam" id="PF14279">
    <property type="entry name" value="HNH_5"/>
    <property type="match status" value="1"/>
</dbReference>
<reference evidence="3" key="1">
    <citation type="journal article" date="2020" name="Nature">
        <title>Giant virus diversity and host interactions through global metagenomics.</title>
        <authorList>
            <person name="Schulz F."/>
            <person name="Roux S."/>
            <person name="Paez-Espino D."/>
            <person name="Jungbluth S."/>
            <person name="Walsh D.A."/>
            <person name="Denef V.J."/>
            <person name="McMahon K.D."/>
            <person name="Konstantinidis K.T."/>
            <person name="Eloe-Fadrosh E.A."/>
            <person name="Kyrpides N.C."/>
            <person name="Woyke T."/>
        </authorList>
    </citation>
    <scope>NUCLEOTIDE SEQUENCE</scope>
    <source>
        <strain evidence="3">GVMAG-M-3300027804-48</strain>
    </source>
</reference>
<dbReference type="InterPro" id="IPR029471">
    <property type="entry name" value="HNH_5"/>
</dbReference>
<dbReference type="AlphaFoldDB" id="A0A6C0LEM3"/>
<evidence type="ECO:0000259" key="2">
    <source>
        <dbReference type="Pfam" id="PF14279"/>
    </source>
</evidence>
<dbReference type="InterPro" id="IPR003615">
    <property type="entry name" value="HNH_nuc"/>
</dbReference>
<sequence length="529" mass="63014">MSYYNTINKAYNNRYLLKINDGYAIDRIKIYELLLKIISYNDNNNTKFDIFYKKHMANFKLTQHYDIYHIRKEPFNSFINSKDFITTISKINVIYYKCSFLDEIHAFLTDIIKIIENDQKPTSLFYEQINKAYINQKSLYMYNNYNNGVKIYALLLKIISYNNNDDTKFDIFYKKHMANFKLTQHYDIYHIQKEPFNSFKNSEDFITTVGKIIWWYSYKNFFAEIHAFLRDIIRIIENEEELKNKLNASIVANDIINNIFQEVINNIPEKREENKELKELKQICKVLENRGFNNTLNCMRNKAQALEENQPIYYYNRIHELYNMFRTKSTEYNYHINVYNILLKIIDDYTTNNYLKFDIFYKKHMANFKLNKCYSATILYYSKFNSFNSFDNTKDFIDKICCIYDDNNFYKELSALLINVIHNINKPEENQSIEKPIVKEIEPIKTKKKPISATIKRLVWNKWIGEEIGKAKCLCCNLTAITQLSFNAGHIIAESNGGETNVSNLKPICQNCNSSMGTKNMIDFMKTLN</sequence>
<proteinExistence type="predicted"/>
<name>A0A6C0LEM3_9ZZZZ</name>
<evidence type="ECO:0000256" key="1">
    <source>
        <dbReference type="SAM" id="Coils"/>
    </source>
</evidence>
<feature type="coiled-coil region" evidence="1">
    <location>
        <begin position="260"/>
        <end position="309"/>
    </location>
</feature>
<keyword evidence="1" id="KW-0175">Coiled coil</keyword>
<feature type="domain" description="HNH endonuclease 5" evidence="2">
    <location>
        <begin position="473"/>
        <end position="519"/>
    </location>
</feature>